<dbReference type="Proteomes" id="UP001476282">
    <property type="component" value="Unassembled WGS sequence"/>
</dbReference>
<sequence length="109" mass="12399">MPNLPLPFKVSDFPSALWILLGLIVFLQIVGILQRLALGSRLKRLQRQLGSRRSESKTDAATPAAAGTEQAGLFEEYLDEDPQRKLLSKKEQFDGFRKWRSEKGLNWSK</sequence>
<evidence type="ECO:0000313" key="4">
    <source>
        <dbReference type="Proteomes" id="UP001476282"/>
    </source>
</evidence>
<evidence type="ECO:0000313" key="3">
    <source>
        <dbReference type="EMBL" id="GAA5483028.1"/>
    </source>
</evidence>
<keyword evidence="2" id="KW-0472">Membrane</keyword>
<gene>
    <name evidence="3" type="ORF">Hsar01_02255</name>
</gene>
<proteinExistence type="predicted"/>
<dbReference type="EMBL" id="BAABRI010000011">
    <property type="protein sequence ID" value="GAA5483028.1"/>
    <property type="molecule type" value="Genomic_DNA"/>
</dbReference>
<evidence type="ECO:0000256" key="2">
    <source>
        <dbReference type="SAM" id="Phobius"/>
    </source>
</evidence>
<feature type="transmembrane region" description="Helical" evidence="2">
    <location>
        <begin position="16"/>
        <end position="38"/>
    </location>
</feature>
<accession>A0ABP9UN64</accession>
<evidence type="ECO:0000256" key="1">
    <source>
        <dbReference type="SAM" id="MobiDB-lite"/>
    </source>
</evidence>
<keyword evidence="2" id="KW-0812">Transmembrane</keyword>
<keyword evidence="4" id="KW-1185">Reference proteome</keyword>
<name>A0ABP9UN64_9BACT</name>
<dbReference type="RefSeq" id="WP_353567153.1">
    <property type="nucleotide sequence ID" value="NZ_BAABRI010000011.1"/>
</dbReference>
<feature type="compositionally biased region" description="Low complexity" evidence="1">
    <location>
        <begin position="59"/>
        <end position="69"/>
    </location>
</feature>
<organism evidence="3 4">
    <name type="scientific">Haloferula sargassicola</name>
    <dbReference type="NCBI Taxonomy" id="490096"/>
    <lineage>
        <taxon>Bacteria</taxon>
        <taxon>Pseudomonadati</taxon>
        <taxon>Verrucomicrobiota</taxon>
        <taxon>Verrucomicrobiia</taxon>
        <taxon>Verrucomicrobiales</taxon>
        <taxon>Verrucomicrobiaceae</taxon>
        <taxon>Haloferula</taxon>
    </lineage>
</organism>
<keyword evidence="2" id="KW-1133">Transmembrane helix</keyword>
<protein>
    <submittedName>
        <fullName evidence="3">Uncharacterized protein</fullName>
    </submittedName>
</protein>
<comment type="caution">
    <text evidence="3">The sequence shown here is derived from an EMBL/GenBank/DDBJ whole genome shotgun (WGS) entry which is preliminary data.</text>
</comment>
<reference evidence="3 4" key="1">
    <citation type="submission" date="2024-02" db="EMBL/GenBank/DDBJ databases">
        <title>Haloferula sargassicola NBRC 104335.</title>
        <authorList>
            <person name="Ichikawa N."/>
            <person name="Katano-Makiyama Y."/>
            <person name="Hidaka K."/>
        </authorList>
    </citation>
    <scope>NUCLEOTIDE SEQUENCE [LARGE SCALE GENOMIC DNA]</scope>
    <source>
        <strain evidence="3 4">NBRC 104335</strain>
    </source>
</reference>
<feature type="region of interest" description="Disordered" evidence="1">
    <location>
        <begin position="47"/>
        <end position="69"/>
    </location>
</feature>